<reference evidence="2 3" key="1">
    <citation type="submission" date="2019-04" db="EMBL/GenBank/DDBJ databases">
        <authorList>
            <person name="Li Y."/>
            <person name="Wang J."/>
        </authorList>
    </citation>
    <scope>NUCLEOTIDE SEQUENCE [LARGE SCALE GENOMIC DNA]</scope>
    <source>
        <strain evidence="2 3">DSM 14668</strain>
    </source>
</reference>
<comment type="caution">
    <text evidence="2">The sequence shown here is derived from an EMBL/GenBank/DDBJ whole genome shotgun (WGS) entry which is preliminary data.</text>
</comment>
<dbReference type="Proteomes" id="UP000309215">
    <property type="component" value="Unassembled WGS sequence"/>
</dbReference>
<dbReference type="PRINTS" id="PR00111">
    <property type="entry name" value="ABHYDROLASE"/>
</dbReference>
<sequence>MHVTQANDGIKIAYRSFGDGPEAVFLVHGWTVSGAVHDDLLEHLDRDGLRVIVPDLRGAGQSDKPEAGYSIQRYADDILAIADAEGIKSFTVVGHSMGGQIAQWLAAYHPDRVNGAVLLCPVPASGAPLPEEAIGLFSSAGGNRDVQRTILGMACKELSPASLERLLDDGARTLPEAVRLSFDVWRKGGFAEALGSIKAPLLVVGTDDPFLPVAALRGEIVAKVRGARFAYLPGPGHYVQVERPRETAALLQAFLAARRP</sequence>
<dbReference type="InterPro" id="IPR000639">
    <property type="entry name" value="Epox_hydrolase-like"/>
</dbReference>
<dbReference type="RefSeq" id="WP_136928587.1">
    <property type="nucleotide sequence ID" value="NZ_SSMQ01000007.1"/>
</dbReference>
<proteinExistence type="predicted"/>
<dbReference type="AlphaFoldDB" id="A0A4U1JFX9"/>
<keyword evidence="3" id="KW-1185">Reference proteome</keyword>
<dbReference type="InterPro" id="IPR029058">
    <property type="entry name" value="AB_hydrolase_fold"/>
</dbReference>
<dbReference type="GO" id="GO:0016787">
    <property type="term" value="F:hydrolase activity"/>
    <property type="evidence" value="ECO:0007669"/>
    <property type="project" value="UniProtKB-KW"/>
</dbReference>
<dbReference type="PANTHER" id="PTHR43798">
    <property type="entry name" value="MONOACYLGLYCEROL LIPASE"/>
    <property type="match status" value="1"/>
</dbReference>
<dbReference type="Gene3D" id="3.40.50.1820">
    <property type="entry name" value="alpha/beta hydrolase"/>
    <property type="match status" value="1"/>
</dbReference>
<dbReference type="PANTHER" id="PTHR43798:SF33">
    <property type="entry name" value="HYDROLASE, PUTATIVE (AFU_ORTHOLOGUE AFUA_2G14860)-RELATED"/>
    <property type="match status" value="1"/>
</dbReference>
<dbReference type="PRINTS" id="PR00412">
    <property type="entry name" value="EPOXHYDRLASE"/>
</dbReference>
<dbReference type="InterPro" id="IPR000073">
    <property type="entry name" value="AB_hydrolase_1"/>
</dbReference>
<dbReference type="EMBL" id="SSMQ01000007">
    <property type="protein sequence ID" value="TKD10187.1"/>
    <property type="molecule type" value="Genomic_DNA"/>
</dbReference>
<protein>
    <submittedName>
        <fullName evidence="2">Alpha/beta fold hydrolase</fullName>
    </submittedName>
</protein>
<evidence type="ECO:0000259" key="1">
    <source>
        <dbReference type="Pfam" id="PF00561"/>
    </source>
</evidence>
<feature type="domain" description="AB hydrolase-1" evidence="1">
    <location>
        <begin position="23"/>
        <end position="133"/>
    </location>
</feature>
<accession>A0A4U1JFX9</accession>
<dbReference type="InterPro" id="IPR050266">
    <property type="entry name" value="AB_hydrolase_sf"/>
</dbReference>
<dbReference type="GO" id="GO:0016020">
    <property type="term" value="C:membrane"/>
    <property type="evidence" value="ECO:0007669"/>
    <property type="project" value="TreeGrafter"/>
</dbReference>
<organism evidence="2 3">
    <name type="scientific">Polyangium fumosum</name>
    <dbReference type="NCBI Taxonomy" id="889272"/>
    <lineage>
        <taxon>Bacteria</taxon>
        <taxon>Pseudomonadati</taxon>
        <taxon>Myxococcota</taxon>
        <taxon>Polyangia</taxon>
        <taxon>Polyangiales</taxon>
        <taxon>Polyangiaceae</taxon>
        <taxon>Polyangium</taxon>
    </lineage>
</organism>
<dbReference type="Pfam" id="PF00561">
    <property type="entry name" value="Abhydrolase_1"/>
    <property type="match status" value="1"/>
</dbReference>
<dbReference type="SUPFAM" id="SSF53474">
    <property type="entry name" value="alpha/beta-Hydrolases"/>
    <property type="match status" value="1"/>
</dbReference>
<evidence type="ECO:0000313" key="3">
    <source>
        <dbReference type="Proteomes" id="UP000309215"/>
    </source>
</evidence>
<keyword evidence="2" id="KW-0378">Hydrolase</keyword>
<name>A0A4U1JFX9_9BACT</name>
<gene>
    <name evidence="2" type="ORF">E8A74_09230</name>
</gene>
<dbReference type="OrthoDB" id="9780765at2"/>
<evidence type="ECO:0000313" key="2">
    <source>
        <dbReference type="EMBL" id="TKD10187.1"/>
    </source>
</evidence>